<dbReference type="Proteomes" id="UP000248329">
    <property type="component" value="Unassembled WGS sequence"/>
</dbReference>
<name>A0AC61L5V5_9EURY</name>
<dbReference type="EMBL" id="PQXF01000003">
    <property type="protein sequence ID" value="PXF61747.1"/>
    <property type="molecule type" value="Genomic_DNA"/>
</dbReference>
<proteinExistence type="predicted"/>
<evidence type="ECO:0000313" key="1">
    <source>
        <dbReference type="EMBL" id="PXF61747.1"/>
    </source>
</evidence>
<organism evidence="1 2">
    <name type="scientific">Candidatus Methanogaster sp</name>
    <dbReference type="NCBI Taxonomy" id="3386292"/>
    <lineage>
        <taxon>Archaea</taxon>
        <taxon>Methanobacteriati</taxon>
        <taxon>Methanobacteriota</taxon>
        <taxon>Stenosarchaea group</taxon>
        <taxon>Methanomicrobia</taxon>
        <taxon>Methanosarcinales</taxon>
        <taxon>ANME-2 cluster</taxon>
        <taxon>Candidatus Methanogasteraceae</taxon>
        <taxon>Candidatus Methanogaster</taxon>
    </lineage>
</organism>
<evidence type="ECO:0000313" key="2">
    <source>
        <dbReference type="Proteomes" id="UP000248329"/>
    </source>
</evidence>
<reference evidence="1" key="1">
    <citation type="submission" date="2018-01" db="EMBL/GenBank/DDBJ databases">
        <authorList>
            <person name="Krukenberg V."/>
        </authorList>
    </citation>
    <scope>NUCLEOTIDE SEQUENCE</scope>
    <source>
        <strain evidence="1">E20ANME2</strain>
    </source>
</reference>
<gene>
    <name evidence="1" type="ORF">C4B59_02515</name>
</gene>
<comment type="caution">
    <text evidence="1">The sequence shown here is derived from an EMBL/GenBank/DDBJ whole genome shotgun (WGS) entry which is preliminary data.</text>
</comment>
<protein>
    <submittedName>
        <fullName evidence="1">Uncharacterized protein</fullName>
    </submittedName>
</protein>
<accession>A0AC61L5V5</accession>
<sequence length="978" mass="111466">MKQDAVVRIIEEAAGSNQSTLDLSGNQLTALPPEITKLTNLTELNLSYNQLTALPPEITKLTNLTGLYLSYNQLTALPPEITKLTNLTGLDLSGNQLTAVPPEITKLTNLTGLYLSGNQLTAVPPEITKLTNLTGLYLSYNQLTALPPEIVKLTNLTKLNLSYNQLTALPPEITKLTNLTGLYLSGNQLTALPPEITKLTNLTGLDLSFNQLTALPPEIVKLTNLTELYLSGNQLTALPPEITKLTNLTKLYLSGNQLTALPPEIVKLTNLTELYLSENQLTALPPEITKLTNLTELYLSENQLTALPPEITKLTNLTRLHLSGNPLESPPPEIVEQGVEAIFEYLRKIPEEATEQNEAKLILVGQGEVGKTCLANRLIYNKFTEDEKTTEGIDILRWGITAPTPEEEEIRLNVWDFGGQEIYHATHQFFLTKRSVYLLVWNARKARDYEHIYYWLHTIEAFGEDSPIILVMSKLNERDDDLNMKDLKEAFPQIVGLYKVDSKDGKRVPALKEIISRTAWDLPHMRTPWIESWFNVRERLEEDGRNWIENNEFRQICTSKGLNGKETDILDEYLHDLGVIIHFRDRLELANMVILKPDWATGAFYRVLDTQSVKDRGGILLHNELEESWDLGIYPADIHPRLLELMNKFELAYELPDERSHLVAELLPATEPEFEWDDTDNLRFYYRYDFLPAGVMTRFIVRVHQDLECESDGTHLCWREGAVLSREGTHALVRVKPLERLIEIKIDGNKKRELLAIIRREFDHINSSIKKVNITEEIPCNCSEGCPHKFNYEELLIAENVGRDAVDCPKSWAKVPLSLLLDGYERKENRMKEIDEISKEKGITINVIQNQDVTQKNIQKQEVKININVEIDLPAIQSDFEELKDILLKADPNLERKLNEIGDSLDEVNANTEEEKLNKPFNKMRRFLEKVYDENSDYHKIISGTKEGIRLVQKVGKTYNGFARWLALPQVPELFLGK</sequence>